<name>W6M9F4_9GAMM</name>
<evidence type="ECO:0000256" key="2">
    <source>
        <dbReference type="SAM" id="SignalP"/>
    </source>
</evidence>
<reference evidence="3" key="2">
    <citation type="submission" date="2014-03" db="EMBL/GenBank/DDBJ databases">
        <title>Candidatus Competibacter-lineage genomes retrieved from metagenomes reveal functional metabolic diversity.</title>
        <authorList>
            <person name="McIlroy S.J."/>
            <person name="Albertsen M."/>
            <person name="Andresen E.K."/>
            <person name="Saunders A.M."/>
            <person name="Kristiansen R."/>
            <person name="Stokholm-Bjerregaard M."/>
            <person name="Nielsen K.L."/>
            <person name="Nielsen P.H."/>
        </authorList>
    </citation>
    <scope>NUCLEOTIDE SEQUENCE</scope>
    <source>
        <strain evidence="3">Run_A_D11</strain>
    </source>
</reference>
<keyword evidence="2" id="KW-0732">Signal</keyword>
<evidence type="ECO:0000313" key="4">
    <source>
        <dbReference type="Proteomes" id="UP000035760"/>
    </source>
</evidence>
<dbReference type="EMBL" id="CBTJ020000114">
    <property type="protein sequence ID" value="CDI04646.1"/>
    <property type="molecule type" value="Genomic_DNA"/>
</dbReference>
<comment type="caution">
    <text evidence="3">The sequence shown here is derived from an EMBL/GenBank/DDBJ whole genome shotgun (WGS) entry which is preliminary data.</text>
</comment>
<reference evidence="3" key="1">
    <citation type="submission" date="2013-07" db="EMBL/GenBank/DDBJ databases">
        <authorList>
            <person name="McIlroy S."/>
        </authorList>
    </citation>
    <scope>NUCLEOTIDE SEQUENCE [LARGE SCALE GENOMIC DNA]</scope>
    <source>
        <strain evidence="3">Run_A_D11</strain>
    </source>
</reference>
<proteinExistence type="predicted"/>
<feature type="signal peptide" evidence="2">
    <location>
        <begin position="1"/>
        <end position="27"/>
    </location>
</feature>
<gene>
    <name evidence="3" type="ORF">BN873_p20026</name>
</gene>
<evidence type="ECO:0000256" key="1">
    <source>
        <dbReference type="SAM" id="MobiDB-lite"/>
    </source>
</evidence>
<protein>
    <submittedName>
        <fullName evidence="3">Uncharacterized protein</fullName>
    </submittedName>
</protein>
<organism evidence="3 4">
    <name type="scientific">Candidatus Competibacter denitrificans Run_A_D11</name>
    <dbReference type="NCBI Taxonomy" id="1400863"/>
    <lineage>
        <taxon>Bacteria</taxon>
        <taxon>Pseudomonadati</taxon>
        <taxon>Pseudomonadota</taxon>
        <taxon>Gammaproteobacteria</taxon>
        <taxon>Candidatus Competibacteraceae</taxon>
        <taxon>Candidatus Competibacter</taxon>
    </lineage>
</organism>
<feature type="compositionally biased region" description="Polar residues" evidence="1">
    <location>
        <begin position="94"/>
        <end position="106"/>
    </location>
</feature>
<dbReference type="AlphaFoldDB" id="W6M9F4"/>
<keyword evidence="4" id="KW-1185">Reference proteome</keyword>
<evidence type="ECO:0000313" key="3">
    <source>
        <dbReference type="EMBL" id="CDI04646.1"/>
    </source>
</evidence>
<feature type="region of interest" description="Disordered" evidence="1">
    <location>
        <begin position="90"/>
        <end position="120"/>
    </location>
</feature>
<dbReference type="Proteomes" id="UP000035760">
    <property type="component" value="Unassembled WGS sequence"/>
</dbReference>
<accession>W6M9F4</accession>
<feature type="chain" id="PRO_5004878753" evidence="2">
    <location>
        <begin position="28"/>
        <end position="205"/>
    </location>
</feature>
<sequence length="205" mass="22389">MNNSYPVLRTLTVIVALCGMTAGNALADCPSPYRPSVESVDGVTRLNAYAEGPHCIIGPTPYCSNCVSGYQHTCDAYGRWQVDKAYPCKKASNKSRPSNESGSDKSGSYPGSGKAGGSNSTVIRPVRYRACHYYMNGYKVPRMSLRDAEAGVQSGHLTRGECFQKECRYFNASGQEIDLSHLPVNKLLDGMKQRNVDRVECTPDD</sequence>